<keyword evidence="1" id="KW-0472">Membrane</keyword>
<gene>
    <name evidence="2" type="ORF">CR164_03995</name>
</gene>
<sequence>MKPIVYFIGAGISILLSIYIFIFGTWANHEIMAVFISTWAPTIIGIGIFNTLLGILDEMCCAHKRIEDRQTKQEN</sequence>
<comment type="caution">
    <text evidence="2">The sequence shown here is derived from an EMBL/GenBank/DDBJ whole genome shotgun (WGS) entry which is preliminary data.</text>
</comment>
<feature type="transmembrane region" description="Helical" evidence="1">
    <location>
        <begin position="32"/>
        <end position="56"/>
    </location>
</feature>
<protein>
    <submittedName>
        <fullName evidence="2">Uncharacterized protein</fullName>
    </submittedName>
</protein>
<organism evidence="2 3">
    <name type="scientific">Prosthecochloris marina</name>
    <dbReference type="NCBI Taxonomy" id="2017681"/>
    <lineage>
        <taxon>Bacteria</taxon>
        <taxon>Pseudomonadati</taxon>
        <taxon>Chlorobiota</taxon>
        <taxon>Chlorobiia</taxon>
        <taxon>Chlorobiales</taxon>
        <taxon>Chlorobiaceae</taxon>
        <taxon>Prosthecochloris</taxon>
    </lineage>
</organism>
<dbReference type="RefSeq" id="WP_110022698.1">
    <property type="nucleotide sequence ID" value="NZ_PDNZ01000002.1"/>
</dbReference>
<name>A0A317TB63_9CHLB</name>
<feature type="transmembrane region" description="Helical" evidence="1">
    <location>
        <begin position="5"/>
        <end position="26"/>
    </location>
</feature>
<dbReference type="Proteomes" id="UP000246278">
    <property type="component" value="Unassembled WGS sequence"/>
</dbReference>
<evidence type="ECO:0000256" key="1">
    <source>
        <dbReference type="SAM" id="Phobius"/>
    </source>
</evidence>
<proteinExistence type="predicted"/>
<evidence type="ECO:0000313" key="3">
    <source>
        <dbReference type="Proteomes" id="UP000246278"/>
    </source>
</evidence>
<dbReference type="AlphaFoldDB" id="A0A317TB63"/>
<reference evidence="3" key="1">
    <citation type="submission" date="2017-10" db="EMBL/GenBank/DDBJ databases">
        <authorList>
            <person name="Gaisin V.A."/>
            <person name="Rysina M.S."/>
            <person name="Grouzdev D.S."/>
        </authorList>
    </citation>
    <scope>NUCLEOTIDE SEQUENCE [LARGE SCALE GENOMIC DNA]</scope>
    <source>
        <strain evidence="3">V1</strain>
    </source>
</reference>
<evidence type="ECO:0000313" key="2">
    <source>
        <dbReference type="EMBL" id="PWW82981.1"/>
    </source>
</evidence>
<dbReference type="EMBL" id="PDNZ01000002">
    <property type="protein sequence ID" value="PWW82981.1"/>
    <property type="molecule type" value="Genomic_DNA"/>
</dbReference>
<keyword evidence="3" id="KW-1185">Reference proteome</keyword>
<accession>A0A317TB63</accession>
<keyword evidence="1" id="KW-1133">Transmembrane helix</keyword>
<keyword evidence="1" id="KW-0812">Transmembrane</keyword>
<dbReference type="OrthoDB" id="1202835at2"/>